<dbReference type="AlphaFoldDB" id="A0A562D7K8"/>
<feature type="transmembrane region" description="Helical" evidence="7">
    <location>
        <begin position="190"/>
        <end position="209"/>
    </location>
</feature>
<keyword evidence="2" id="KW-1003">Cell membrane</keyword>
<keyword evidence="5 7" id="KW-0472">Membrane</keyword>
<dbReference type="PANTHER" id="PTHR42920:SF5">
    <property type="entry name" value="EAMA DOMAIN-CONTAINING PROTEIN"/>
    <property type="match status" value="1"/>
</dbReference>
<gene>
    <name evidence="9" type="ORF">L613_005800000050</name>
</gene>
<proteinExistence type="predicted"/>
<keyword evidence="10" id="KW-1185">Reference proteome</keyword>
<feature type="transmembrane region" description="Helical" evidence="7">
    <location>
        <begin position="45"/>
        <end position="66"/>
    </location>
</feature>
<dbReference type="Gene3D" id="1.10.3730.20">
    <property type="match status" value="1"/>
</dbReference>
<dbReference type="EMBL" id="VLJS01000089">
    <property type="protein sequence ID" value="TWH05524.1"/>
    <property type="molecule type" value="Genomic_DNA"/>
</dbReference>
<dbReference type="OrthoDB" id="9813617at2"/>
<evidence type="ECO:0000256" key="5">
    <source>
        <dbReference type="ARBA" id="ARBA00023136"/>
    </source>
</evidence>
<feature type="domain" description="EamA" evidence="8">
    <location>
        <begin position="193"/>
        <end position="327"/>
    </location>
</feature>
<feature type="region of interest" description="Disordered" evidence="6">
    <location>
        <begin position="10"/>
        <end position="32"/>
    </location>
</feature>
<reference evidence="9 10" key="1">
    <citation type="submission" date="2019-07" db="EMBL/GenBank/DDBJ databases">
        <title>Genome sequencing of lignin-degrading bacterial isolates.</title>
        <authorList>
            <person name="Gladden J."/>
        </authorList>
    </citation>
    <scope>NUCLEOTIDE SEQUENCE [LARGE SCALE GENOMIC DNA]</scope>
    <source>
        <strain evidence="9 10">J19</strain>
    </source>
</reference>
<dbReference type="InterPro" id="IPR000620">
    <property type="entry name" value="EamA_dom"/>
</dbReference>
<evidence type="ECO:0000256" key="2">
    <source>
        <dbReference type="ARBA" id="ARBA00022475"/>
    </source>
</evidence>
<dbReference type="InterPro" id="IPR037185">
    <property type="entry name" value="EmrE-like"/>
</dbReference>
<protein>
    <submittedName>
        <fullName evidence="9">EamA domain-containing membrane protein RarD</fullName>
    </submittedName>
</protein>
<organism evidence="9 10">
    <name type="scientific">Pseudoxanthomonas taiwanensis J19</name>
    <dbReference type="NCBI Taxonomy" id="935569"/>
    <lineage>
        <taxon>Bacteria</taxon>
        <taxon>Pseudomonadati</taxon>
        <taxon>Pseudomonadota</taxon>
        <taxon>Gammaproteobacteria</taxon>
        <taxon>Lysobacterales</taxon>
        <taxon>Lysobacteraceae</taxon>
        <taxon>Pseudoxanthomonas</taxon>
    </lineage>
</organism>
<feature type="transmembrane region" description="Helical" evidence="7">
    <location>
        <begin position="163"/>
        <end position="184"/>
    </location>
</feature>
<evidence type="ECO:0000256" key="4">
    <source>
        <dbReference type="ARBA" id="ARBA00022989"/>
    </source>
</evidence>
<comment type="subcellular location">
    <subcellularLocation>
        <location evidence="1">Cell membrane</location>
        <topology evidence="1">Multi-pass membrane protein</topology>
    </subcellularLocation>
</comment>
<feature type="transmembrane region" description="Helical" evidence="7">
    <location>
        <begin position="254"/>
        <end position="276"/>
    </location>
</feature>
<dbReference type="PANTHER" id="PTHR42920">
    <property type="entry name" value="OS03G0707200 PROTEIN-RELATED"/>
    <property type="match status" value="1"/>
</dbReference>
<evidence type="ECO:0000313" key="10">
    <source>
        <dbReference type="Proteomes" id="UP000321583"/>
    </source>
</evidence>
<evidence type="ECO:0000256" key="6">
    <source>
        <dbReference type="SAM" id="MobiDB-lite"/>
    </source>
</evidence>
<feature type="transmembrane region" description="Helical" evidence="7">
    <location>
        <begin position="72"/>
        <end position="95"/>
    </location>
</feature>
<dbReference type="SUPFAM" id="SSF103481">
    <property type="entry name" value="Multidrug resistance efflux transporter EmrE"/>
    <property type="match status" value="2"/>
</dbReference>
<feature type="transmembrane region" description="Helical" evidence="7">
    <location>
        <begin position="288"/>
        <end position="304"/>
    </location>
</feature>
<name>A0A562D7K8_9GAMM</name>
<feature type="transmembrane region" description="Helical" evidence="7">
    <location>
        <begin position="310"/>
        <end position="331"/>
    </location>
</feature>
<sequence length="336" mass="34871">MSGRGPALAAAAGEGAEEPAPARPAAATAGGDDARKARARQRWGLLYAALGAVLFSGKAIIVKLGYRHGADAVTLLALRMLVAFPFFLLMGAWATRSARTTLHRGHYLRILVLGSLGYYLASFLDFAGLAYITATLERLILYLTPTLVLLIGWLAFGRRPGRLQWIALAVSYAGVALAFGHDLVAGGEGIVLGGVLVFGSALTYALYLAGSGELVGKVGAVRLTALCSSVACLLCIGQFLLLRPLSALALPAEVYWLSLANGTLCTVAPVLLVMLGISRVGSGHASQIGMLGPVSTIVLSLLLLDEPMGAWQVAGTVLVLGGVLLVSRAPVARRTA</sequence>
<dbReference type="RefSeq" id="WP_147208978.1">
    <property type="nucleotide sequence ID" value="NZ_VLJS01000089.1"/>
</dbReference>
<evidence type="ECO:0000313" key="9">
    <source>
        <dbReference type="EMBL" id="TWH05524.1"/>
    </source>
</evidence>
<evidence type="ECO:0000256" key="1">
    <source>
        <dbReference type="ARBA" id="ARBA00004651"/>
    </source>
</evidence>
<evidence type="ECO:0000256" key="3">
    <source>
        <dbReference type="ARBA" id="ARBA00022692"/>
    </source>
</evidence>
<evidence type="ECO:0000256" key="7">
    <source>
        <dbReference type="SAM" id="Phobius"/>
    </source>
</evidence>
<keyword evidence="4 7" id="KW-1133">Transmembrane helix</keyword>
<feature type="transmembrane region" description="Helical" evidence="7">
    <location>
        <begin position="107"/>
        <end position="133"/>
    </location>
</feature>
<dbReference type="Pfam" id="PF00892">
    <property type="entry name" value="EamA"/>
    <property type="match status" value="2"/>
</dbReference>
<accession>A0A562D7K8</accession>
<comment type="caution">
    <text evidence="9">The sequence shown here is derived from an EMBL/GenBank/DDBJ whole genome shotgun (WGS) entry which is preliminary data.</text>
</comment>
<feature type="domain" description="EamA" evidence="8">
    <location>
        <begin position="43"/>
        <end position="179"/>
    </location>
</feature>
<dbReference type="GO" id="GO:0005886">
    <property type="term" value="C:plasma membrane"/>
    <property type="evidence" value="ECO:0007669"/>
    <property type="project" value="UniProtKB-SubCell"/>
</dbReference>
<dbReference type="Proteomes" id="UP000321583">
    <property type="component" value="Unassembled WGS sequence"/>
</dbReference>
<feature type="transmembrane region" description="Helical" evidence="7">
    <location>
        <begin position="139"/>
        <end position="156"/>
    </location>
</feature>
<keyword evidence="3 7" id="KW-0812">Transmembrane</keyword>
<dbReference type="InterPro" id="IPR051258">
    <property type="entry name" value="Diverse_Substrate_Transporter"/>
</dbReference>
<evidence type="ECO:0000259" key="8">
    <source>
        <dbReference type="Pfam" id="PF00892"/>
    </source>
</evidence>
<feature type="transmembrane region" description="Helical" evidence="7">
    <location>
        <begin position="221"/>
        <end position="242"/>
    </location>
</feature>